<protein>
    <submittedName>
        <fullName evidence="1">Uncharacterized protein</fullName>
    </submittedName>
</protein>
<gene>
    <name evidence="1" type="ORF">E2C01_091866</name>
</gene>
<name>A0A5B7JP47_PORTR</name>
<dbReference type="EMBL" id="VSRR010106646">
    <property type="protein sequence ID" value="MPC96599.1"/>
    <property type="molecule type" value="Genomic_DNA"/>
</dbReference>
<sequence length="88" mass="9394">MEPLEGGIVQCFAPSQRNTGVCVVAGTRLSATRPRRPPATPTRLHRVTAKNLRGGVTVTGSAFILYLNEGDRTAILNGESLEGVWGDM</sequence>
<reference evidence="1 2" key="1">
    <citation type="submission" date="2019-05" db="EMBL/GenBank/DDBJ databases">
        <title>Another draft genome of Portunus trituberculatus and its Hox gene families provides insights of decapod evolution.</title>
        <authorList>
            <person name="Jeong J.-H."/>
            <person name="Song I."/>
            <person name="Kim S."/>
            <person name="Choi T."/>
            <person name="Kim D."/>
            <person name="Ryu S."/>
            <person name="Kim W."/>
        </authorList>
    </citation>
    <scope>NUCLEOTIDE SEQUENCE [LARGE SCALE GENOMIC DNA]</scope>
    <source>
        <tissue evidence="1">Muscle</tissue>
    </source>
</reference>
<proteinExistence type="predicted"/>
<dbReference type="Proteomes" id="UP000324222">
    <property type="component" value="Unassembled WGS sequence"/>
</dbReference>
<dbReference type="AlphaFoldDB" id="A0A5B7JP47"/>
<evidence type="ECO:0000313" key="2">
    <source>
        <dbReference type="Proteomes" id="UP000324222"/>
    </source>
</evidence>
<comment type="caution">
    <text evidence="1">The sequence shown here is derived from an EMBL/GenBank/DDBJ whole genome shotgun (WGS) entry which is preliminary data.</text>
</comment>
<keyword evidence="2" id="KW-1185">Reference proteome</keyword>
<evidence type="ECO:0000313" key="1">
    <source>
        <dbReference type="EMBL" id="MPC96599.1"/>
    </source>
</evidence>
<organism evidence="1 2">
    <name type="scientific">Portunus trituberculatus</name>
    <name type="common">Swimming crab</name>
    <name type="synonym">Neptunus trituberculatus</name>
    <dbReference type="NCBI Taxonomy" id="210409"/>
    <lineage>
        <taxon>Eukaryota</taxon>
        <taxon>Metazoa</taxon>
        <taxon>Ecdysozoa</taxon>
        <taxon>Arthropoda</taxon>
        <taxon>Crustacea</taxon>
        <taxon>Multicrustacea</taxon>
        <taxon>Malacostraca</taxon>
        <taxon>Eumalacostraca</taxon>
        <taxon>Eucarida</taxon>
        <taxon>Decapoda</taxon>
        <taxon>Pleocyemata</taxon>
        <taxon>Brachyura</taxon>
        <taxon>Eubrachyura</taxon>
        <taxon>Portunoidea</taxon>
        <taxon>Portunidae</taxon>
        <taxon>Portuninae</taxon>
        <taxon>Portunus</taxon>
    </lineage>
</organism>
<accession>A0A5B7JP47</accession>